<reference evidence="2" key="2">
    <citation type="journal article" date="2021" name="PeerJ">
        <title>Extensive microbial diversity within the chicken gut microbiome revealed by metagenomics and culture.</title>
        <authorList>
            <person name="Gilroy R."/>
            <person name="Ravi A."/>
            <person name="Getino M."/>
            <person name="Pursley I."/>
            <person name="Horton D.L."/>
            <person name="Alikhan N.F."/>
            <person name="Baker D."/>
            <person name="Gharbi K."/>
            <person name="Hall N."/>
            <person name="Watson M."/>
            <person name="Adriaenssens E.M."/>
            <person name="Foster-Nyarko E."/>
            <person name="Jarju S."/>
            <person name="Secka A."/>
            <person name="Antonio M."/>
            <person name="Oren A."/>
            <person name="Chaudhuri R.R."/>
            <person name="La Ragione R."/>
            <person name="Hildebrand F."/>
            <person name="Pallen M.J."/>
        </authorList>
    </citation>
    <scope>NUCLEOTIDE SEQUENCE</scope>
    <source>
        <strain evidence="2">ChiBcec7-5410</strain>
    </source>
</reference>
<dbReference type="PANTHER" id="PTHR47708:SF2">
    <property type="entry name" value="SI:CH73-132F6.5"/>
    <property type="match status" value="1"/>
</dbReference>
<dbReference type="Proteomes" id="UP000824160">
    <property type="component" value="Unassembled WGS sequence"/>
</dbReference>
<feature type="domain" description="AtuA-like ferredoxin-fold" evidence="1">
    <location>
        <begin position="5"/>
        <end position="102"/>
    </location>
</feature>
<dbReference type="PANTHER" id="PTHR47708">
    <property type="match status" value="1"/>
</dbReference>
<evidence type="ECO:0000313" key="3">
    <source>
        <dbReference type="Proteomes" id="UP000824160"/>
    </source>
</evidence>
<dbReference type="AlphaFoldDB" id="A0A9D1H6H1"/>
<dbReference type="EMBL" id="DVLW01000173">
    <property type="protein sequence ID" value="HIT94775.1"/>
    <property type="molecule type" value="Genomic_DNA"/>
</dbReference>
<proteinExistence type="predicted"/>
<dbReference type="Pfam" id="PF23544">
    <property type="entry name" value="AtuA_ferredoxin"/>
    <property type="match status" value="1"/>
</dbReference>
<evidence type="ECO:0000313" key="2">
    <source>
        <dbReference type="EMBL" id="HIT94775.1"/>
    </source>
</evidence>
<accession>A0A9D1H6H1</accession>
<evidence type="ECO:0000259" key="1">
    <source>
        <dbReference type="Pfam" id="PF23544"/>
    </source>
</evidence>
<name>A0A9D1H6H1_9FIRM</name>
<reference evidence="2" key="1">
    <citation type="submission" date="2020-10" db="EMBL/GenBank/DDBJ databases">
        <authorList>
            <person name="Gilroy R."/>
        </authorList>
    </citation>
    <scope>NUCLEOTIDE SEQUENCE</scope>
    <source>
        <strain evidence="2">ChiBcec7-5410</strain>
    </source>
</reference>
<sequence length="109" mass="12048">MAKIYLNQIAHGRSGDKGDTSNVCVFAKDPKDYELIKAQVTPEKVKEYFGDMVKGEVTRYEVPSLNGFNFVMKHALGGGATHSLRLDSLGKSMGSAFLRMKIDYPDDAE</sequence>
<organism evidence="2 3">
    <name type="scientific">Candidatus Faecivivens stercoripullorum</name>
    <dbReference type="NCBI Taxonomy" id="2840805"/>
    <lineage>
        <taxon>Bacteria</taxon>
        <taxon>Bacillati</taxon>
        <taxon>Bacillota</taxon>
        <taxon>Clostridia</taxon>
        <taxon>Eubacteriales</taxon>
        <taxon>Oscillospiraceae</taxon>
        <taxon>Oscillospiraceae incertae sedis</taxon>
        <taxon>Candidatus Faecivivens</taxon>
    </lineage>
</organism>
<gene>
    <name evidence="2" type="ORF">IAC43_06285</name>
</gene>
<comment type="caution">
    <text evidence="2">The sequence shown here is derived from an EMBL/GenBank/DDBJ whole genome shotgun (WGS) entry which is preliminary data.</text>
</comment>
<protein>
    <recommendedName>
        <fullName evidence="1">AtuA-like ferredoxin-fold domain-containing protein</fullName>
    </recommendedName>
</protein>
<dbReference type="InterPro" id="IPR056362">
    <property type="entry name" value="AtuA-like_ferredoxin_dom"/>
</dbReference>